<dbReference type="NCBIfam" id="TIGR04131">
    <property type="entry name" value="Bac_Flav_CTERM"/>
    <property type="match status" value="1"/>
</dbReference>
<dbReference type="PANTHER" id="PTHR24273">
    <property type="entry name" value="FI04643P-RELATED"/>
    <property type="match status" value="1"/>
</dbReference>
<evidence type="ECO:0000313" key="4">
    <source>
        <dbReference type="Proteomes" id="UP000294814"/>
    </source>
</evidence>
<reference evidence="3 4" key="1">
    <citation type="submission" date="2019-03" db="EMBL/GenBank/DDBJ databases">
        <title>Novel species of Flavobacterium.</title>
        <authorList>
            <person name="Liu Q."/>
            <person name="Xin Y.-H."/>
        </authorList>
    </citation>
    <scope>NUCLEOTIDE SEQUENCE [LARGE SCALE GENOMIC DNA]</scope>
    <source>
        <strain evidence="3 4">LB3P52</strain>
    </source>
</reference>
<feature type="signal peptide" evidence="2">
    <location>
        <begin position="1"/>
        <end position="20"/>
    </location>
</feature>
<dbReference type="InterPro" id="IPR003367">
    <property type="entry name" value="Thrombospondin_3-like_rpt"/>
</dbReference>
<dbReference type="SUPFAM" id="SSF103647">
    <property type="entry name" value="TSP type-3 repeat"/>
    <property type="match status" value="2"/>
</dbReference>
<evidence type="ECO:0000313" key="3">
    <source>
        <dbReference type="EMBL" id="TDE42476.1"/>
    </source>
</evidence>
<dbReference type="Pfam" id="PF13585">
    <property type="entry name" value="CHU_C"/>
    <property type="match status" value="1"/>
</dbReference>
<dbReference type="InterPro" id="IPR011044">
    <property type="entry name" value="Quino_amine_DH_bsu"/>
</dbReference>
<dbReference type="SUPFAM" id="SSF50969">
    <property type="entry name" value="YVTN repeat-like/Quinoprotein amine dehydrogenase"/>
    <property type="match status" value="1"/>
</dbReference>
<dbReference type="EMBL" id="SMLG01000011">
    <property type="protein sequence ID" value="TDE42476.1"/>
    <property type="molecule type" value="Genomic_DNA"/>
</dbReference>
<keyword evidence="4" id="KW-1185">Reference proteome</keyword>
<dbReference type="GO" id="GO:0007155">
    <property type="term" value="P:cell adhesion"/>
    <property type="evidence" value="ECO:0007669"/>
    <property type="project" value="InterPro"/>
</dbReference>
<evidence type="ECO:0000256" key="1">
    <source>
        <dbReference type="ARBA" id="ARBA00022729"/>
    </source>
</evidence>
<dbReference type="InterPro" id="IPR017897">
    <property type="entry name" value="Thrombospondin_3_rpt"/>
</dbReference>
<sequence>MKLKLLFITSVFCVFNAMNAQSGDPSVFGDNVWNVYAYNSTDSTFPVSNYAGFYTESNLSFDTQARWNQNNSPSDASGYTGNAVGNDNHSYAAKRTGFTPGYYAIDIPSHDDGAYLFVNGVQVWNHISCCDSHSGVWKGTLDGDSTLEFRVMDTGGGGSHGSIKVAMVTINAVVAPFSSSSCETTVTITATGGMSPYTGTGVFTVSPGTHNYTVSDDSGATSSTSVEVKDDSKPTVITQNIIVNLDANGQATVTPAMINYNSTDNCGITGMSLDKTTFTCSDIGDVSAQPVAFTNVGAASQNIHSWGGGYNPNTNEFWYPAWSGSTIYKYDASHNATGSFNAPVSQIMQLWMDKSSSDYYTANWSYNTIKRISGSTVVWSYNLGTTASSVTTSDLYVFATSPSTNTIVVLDKTTGAFVKNINLPGTINTYGGLVYANGIIYVSGVANGGFSTVPYAWNAIHAFDAGTGAYISSVATAQNCFNTAFDGETIWISDSSSGSITINGYKISNGNVKLTVTDAAGNTATKTAKVIVKDITAPVITTDGDKNVTTDLNVCGASVVVSASATDNCTVDAPTGVRSDDLALDAVYPVGTTTITWNTSDINGNAAVDVVQTVIVTDNQLPVITFNGDKNVDVDADVCGASVLVSASATDNCTLGALTGVRSDALALDALYPIGTTTITWNVLDVNNNAGVEVIQTVIVTDNQLPVITFNGDKNVDVDADVCGASVLVSASATDNCTLGALTGVRSDALALDALYPIGTTTITWNVLDVNNNAGVEVIQTVIVTDNQLPVITFNGDKNVDVDADVCGASVLVSASATDNCTLGALTGVRSDALALDALYPIGTTIITWNVLDVNNNAAAEVIQTVIVTDNQLPVITANGDKNVTTDLNVCGATVVVSASATDNCTLGALTGVRSDALALNALYPKGTTTITWNVSDANGNAAAAVIQKVTVVDAQKPTITTLSAINVNADAGVCTYASSQLTAPTAADNCSVRSVVASPASLVSGANTVTWTVTDGSGLTATSTQTVTVVDNEAPIVLTKNIPVQLDASGNASITAAQINNGSTDNCGIASISLSKLTFSCANVGANTVILTVRDVNGNVATASAVVMVVNTFGDNDSDGIKDNCDDDDDNDGVLDGNDNCSLIANANQADNDQDILGDVCDDDDDNDGILDTVDNCPMTYNPNQEDRDHDGLGDLCDLIEVNVAEAMTPNGDGVNDTWVIYNIENHPNSMVRVFNRWGTEVFSARNYQNDWDGHSKNNSQLLPEGSSYYYQIDFEGDGTIDKEGWIYINR</sequence>
<dbReference type="GO" id="GO:0005509">
    <property type="term" value="F:calcium ion binding"/>
    <property type="evidence" value="ECO:0007669"/>
    <property type="project" value="InterPro"/>
</dbReference>
<dbReference type="OrthoDB" id="9805017at2"/>
<gene>
    <name evidence="3" type="ORF">E0I26_13455</name>
</gene>
<keyword evidence="1 2" id="KW-0732">Signal</keyword>
<accession>A0A4R5F4J1</accession>
<dbReference type="Gene3D" id="4.10.1080.10">
    <property type="entry name" value="TSP type-3 repeat"/>
    <property type="match status" value="1"/>
</dbReference>
<proteinExistence type="predicted"/>
<dbReference type="Proteomes" id="UP000294814">
    <property type="component" value="Unassembled WGS sequence"/>
</dbReference>
<evidence type="ECO:0000256" key="2">
    <source>
        <dbReference type="SAM" id="SignalP"/>
    </source>
</evidence>
<comment type="caution">
    <text evidence="3">The sequence shown here is derived from an EMBL/GenBank/DDBJ whole genome shotgun (WGS) entry which is preliminary data.</text>
</comment>
<organism evidence="3 4">
    <name type="scientific">Flavobacterium rhamnosiphilum</name>
    <dbReference type="NCBI Taxonomy" id="2541724"/>
    <lineage>
        <taxon>Bacteria</taxon>
        <taxon>Pseudomonadati</taxon>
        <taxon>Bacteroidota</taxon>
        <taxon>Flavobacteriia</taxon>
        <taxon>Flavobacteriales</taxon>
        <taxon>Flavobacteriaceae</taxon>
        <taxon>Flavobacterium</taxon>
    </lineage>
</organism>
<dbReference type="Pfam" id="PF02412">
    <property type="entry name" value="TSP_3"/>
    <property type="match status" value="2"/>
</dbReference>
<protein>
    <submittedName>
        <fullName evidence="3">Gliding motility-associated C-terminal domain-containing protein</fullName>
    </submittedName>
</protein>
<dbReference type="PROSITE" id="PS51234">
    <property type="entry name" value="TSP3"/>
    <property type="match status" value="1"/>
</dbReference>
<dbReference type="RefSeq" id="WP_131916983.1">
    <property type="nucleotide sequence ID" value="NZ_SMLG01000011.1"/>
</dbReference>
<dbReference type="InterPro" id="IPR028974">
    <property type="entry name" value="TSP_type-3_rpt"/>
</dbReference>
<feature type="chain" id="PRO_5020457526" evidence="2">
    <location>
        <begin position="21"/>
        <end position="1292"/>
    </location>
</feature>
<dbReference type="InterPro" id="IPR026341">
    <property type="entry name" value="T9SS_type_B"/>
</dbReference>
<dbReference type="PANTHER" id="PTHR24273:SF32">
    <property type="entry name" value="HYALIN"/>
    <property type="match status" value="1"/>
</dbReference>
<name>A0A4R5F4J1_9FLAO</name>